<dbReference type="SUPFAM" id="SSF46785">
    <property type="entry name" value="Winged helix' DNA-binding domain"/>
    <property type="match status" value="1"/>
</dbReference>
<accession>A0A9Y2ILX9</accession>
<dbReference type="Gene3D" id="3.30.450.40">
    <property type="match status" value="1"/>
</dbReference>
<evidence type="ECO:0000256" key="5">
    <source>
        <dbReference type="ARBA" id="ARBA00058938"/>
    </source>
</evidence>
<dbReference type="PANTHER" id="PTHR30136:SF24">
    <property type="entry name" value="HTH-TYPE TRANSCRIPTIONAL REPRESSOR ALLR"/>
    <property type="match status" value="1"/>
</dbReference>
<dbReference type="GO" id="GO:0003677">
    <property type="term" value="F:DNA binding"/>
    <property type="evidence" value="ECO:0007669"/>
    <property type="project" value="UniProtKB-KW"/>
</dbReference>
<dbReference type="RefSeq" id="WP_285973325.1">
    <property type="nucleotide sequence ID" value="NZ_CP127294.1"/>
</dbReference>
<dbReference type="FunFam" id="1.10.10.10:FF:000056">
    <property type="entry name" value="IclR family transcriptional regulator"/>
    <property type="match status" value="1"/>
</dbReference>
<evidence type="ECO:0000256" key="6">
    <source>
        <dbReference type="ARBA" id="ARBA00070406"/>
    </source>
</evidence>
<dbReference type="GO" id="GO:0003700">
    <property type="term" value="F:DNA-binding transcription factor activity"/>
    <property type="evidence" value="ECO:0007669"/>
    <property type="project" value="TreeGrafter"/>
</dbReference>
<evidence type="ECO:0000259" key="8">
    <source>
        <dbReference type="PROSITE" id="PS51078"/>
    </source>
</evidence>
<dbReference type="Pfam" id="PF01614">
    <property type="entry name" value="IclR_C"/>
    <property type="match status" value="1"/>
</dbReference>
<dbReference type="InterPro" id="IPR036388">
    <property type="entry name" value="WH-like_DNA-bd_sf"/>
</dbReference>
<evidence type="ECO:0000259" key="7">
    <source>
        <dbReference type="PROSITE" id="PS51077"/>
    </source>
</evidence>
<dbReference type="PROSITE" id="PS51077">
    <property type="entry name" value="HTH_ICLR"/>
    <property type="match status" value="1"/>
</dbReference>
<dbReference type="SUPFAM" id="SSF55781">
    <property type="entry name" value="GAF domain-like"/>
    <property type="match status" value="1"/>
</dbReference>
<evidence type="ECO:0000256" key="2">
    <source>
        <dbReference type="ARBA" id="ARBA00023015"/>
    </source>
</evidence>
<proteinExistence type="predicted"/>
<keyword evidence="2" id="KW-0805">Transcription regulation</keyword>
<keyword evidence="10" id="KW-1185">Reference proteome</keyword>
<dbReference type="KEGG" id="acab:QRX50_19255"/>
<dbReference type="PANTHER" id="PTHR30136">
    <property type="entry name" value="HELIX-TURN-HELIX TRANSCRIPTIONAL REGULATOR, ICLR FAMILY"/>
    <property type="match status" value="1"/>
</dbReference>
<evidence type="ECO:0000313" key="10">
    <source>
        <dbReference type="Proteomes" id="UP001236014"/>
    </source>
</evidence>
<evidence type="ECO:0000256" key="4">
    <source>
        <dbReference type="ARBA" id="ARBA00023163"/>
    </source>
</evidence>
<dbReference type="Gene3D" id="1.10.10.10">
    <property type="entry name" value="Winged helix-like DNA-binding domain superfamily/Winged helix DNA-binding domain"/>
    <property type="match status" value="1"/>
</dbReference>
<dbReference type="InterPro" id="IPR005471">
    <property type="entry name" value="Tscrpt_reg_IclR_N"/>
</dbReference>
<dbReference type="GO" id="GO:0006071">
    <property type="term" value="P:glycerol metabolic process"/>
    <property type="evidence" value="ECO:0007669"/>
    <property type="project" value="UniProtKB-KW"/>
</dbReference>
<reference evidence="9 10" key="1">
    <citation type="submission" date="2023-06" db="EMBL/GenBank/DDBJ databases">
        <authorList>
            <person name="Oyuntsetseg B."/>
            <person name="Kim S.B."/>
        </authorList>
    </citation>
    <scope>NUCLEOTIDE SEQUENCE [LARGE SCALE GENOMIC DNA]</scope>
    <source>
        <strain evidence="9 10">2-15</strain>
    </source>
</reference>
<dbReference type="InterPro" id="IPR036390">
    <property type="entry name" value="WH_DNA-bd_sf"/>
</dbReference>
<dbReference type="PROSITE" id="PS51078">
    <property type="entry name" value="ICLR_ED"/>
    <property type="match status" value="1"/>
</dbReference>
<dbReference type="Pfam" id="PF09339">
    <property type="entry name" value="HTH_IclR"/>
    <property type="match status" value="1"/>
</dbReference>
<dbReference type="SMART" id="SM00346">
    <property type="entry name" value="HTH_ICLR"/>
    <property type="match status" value="1"/>
</dbReference>
<protein>
    <recommendedName>
        <fullName evidence="6">Glycerol operon regulatory protein</fullName>
    </recommendedName>
</protein>
<gene>
    <name evidence="9" type="ORF">QRX50_19255</name>
</gene>
<feature type="domain" description="IclR-ED" evidence="8">
    <location>
        <begin position="82"/>
        <end position="264"/>
    </location>
</feature>
<dbReference type="Proteomes" id="UP001236014">
    <property type="component" value="Chromosome"/>
</dbReference>
<keyword evidence="4" id="KW-0804">Transcription</keyword>
<evidence type="ECO:0000256" key="1">
    <source>
        <dbReference type="ARBA" id="ARBA00022798"/>
    </source>
</evidence>
<dbReference type="EMBL" id="CP127294">
    <property type="protein sequence ID" value="WIX82760.1"/>
    <property type="molecule type" value="Genomic_DNA"/>
</dbReference>
<sequence>MKKPALDPAGAHSPAPQYPIDSVDKALRILLLLGDRPELRMTDVAEYLGVASSTAHRLLAMLQYRGFIRQDARTKTYRPGTSLTAVAFAILQRFDVREALRPFLEKLNNEFAETVHLAILDGTTVRFIEAVESPRAVRVASRLGQAMPANCTSTGKALLAELSTEDLHRMYPDEQLETLTPNSIGTRAELELEIENVRRRGYATSSEESEEGVASVAVAFPAGNLPARLALNVSLPVGRLSRAEVRQIGERLKETVAEATPLLH</sequence>
<dbReference type="InterPro" id="IPR050707">
    <property type="entry name" value="HTH_MetabolicPath_Reg"/>
</dbReference>
<keyword evidence="3" id="KW-0238">DNA-binding</keyword>
<keyword evidence="1" id="KW-0319">Glycerol metabolism</keyword>
<dbReference type="InterPro" id="IPR014757">
    <property type="entry name" value="Tscrpt_reg_IclR_C"/>
</dbReference>
<evidence type="ECO:0000313" key="9">
    <source>
        <dbReference type="EMBL" id="WIX82760.1"/>
    </source>
</evidence>
<evidence type="ECO:0000256" key="3">
    <source>
        <dbReference type="ARBA" id="ARBA00023125"/>
    </source>
</evidence>
<organism evidence="9 10">
    <name type="scientific">Amycolatopsis carbonis</name>
    <dbReference type="NCBI Taxonomy" id="715471"/>
    <lineage>
        <taxon>Bacteria</taxon>
        <taxon>Bacillati</taxon>
        <taxon>Actinomycetota</taxon>
        <taxon>Actinomycetes</taxon>
        <taxon>Pseudonocardiales</taxon>
        <taxon>Pseudonocardiaceae</taxon>
        <taxon>Amycolatopsis</taxon>
    </lineage>
</organism>
<comment type="function">
    <text evidence="5">May be an activator protein for the gylABX operon.</text>
</comment>
<name>A0A9Y2ILX9_9PSEU</name>
<feature type="domain" description="HTH iclR-type" evidence="7">
    <location>
        <begin position="20"/>
        <end position="81"/>
    </location>
</feature>
<dbReference type="InterPro" id="IPR029016">
    <property type="entry name" value="GAF-like_dom_sf"/>
</dbReference>
<dbReference type="GO" id="GO:0045892">
    <property type="term" value="P:negative regulation of DNA-templated transcription"/>
    <property type="evidence" value="ECO:0007669"/>
    <property type="project" value="TreeGrafter"/>
</dbReference>
<dbReference type="AlphaFoldDB" id="A0A9Y2ILX9"/>